<name>A0A6J6CED8_9ZZZZ</name>
<dbReference type="NCBIfam" id="TIGR00044">
    <property type="entry name" value="YggS family pyridoxal phosphate-dependent enzyme"/>
    <property type="match status" value="1"/>
</dbReference>
<dbReference type="EMBL" id="CAEZVR010000004">
    <property type="protein sequence ID" value="CAB4627951.1"/>
    <property type="molecule type" value="Genomic_DNA"/>
</dbReference>
<proteinExistence type="inferred from homology"/>
<evidence type="ECO:0000313" key="4">
    <source>
        <dbReference type="EMBL" id="CAB4608436.1"/>
    </source>
</evidence>
<dbReference type="AlphaFoldDB" id="A0A6J6CED8"/>
<accession>A0A6J6CED8</accession>
<feature type="domain" description="Alanine racemase N-terminal" evidence="2">
    <location>
        <begin position="10"/>
        <end position="222"/>
    </location>
</feature>
<dbReference type="Pfam" id="PF01168">
    <property type="entry name" value="Ala_racemase_N"/>
    <property type="match status" value="1"/>
</dbReference>
<evidence type="ECO:0000313" key="5">
    <source>
        <dbReference type="EMBL" id="CAB4627951.1"/>
    </source>
</evidence>
<dbReference type="PIRSF" id="PIRSF004848">
    <property type="entry name" value="YBL036c_PLPDEIII"/>
    <property type="match status" value="1"/>
</dbReference>
<dbReference type="InterPro" id="IPR029066">
    <property type="entry name" value="PLP-binding_barrel"/>
</dbReference>
<evidence type="ECO:0000259" key="2">
    <source>
        <dbReference type="Pfam" id="PF01168"/>
    </source>
</evidence>
<dbReference type="CDD" id="cd00635">
    <property type="entry name" value="PLPDE_III_YBL036c_like"/>
    <property type="match status" value="1"/>
</dbReference>
<dbReference type="InterPro" id="IPR011078">
    <property type="entry name" value="PyrdxlP_homeostasis"/>
</dbReference>
<dbReference type="InterPro" id="IPR001608">
    <property type="entry name" value="Ala_racemase_N"/>
</dbReference>
<evidence type="ECO:0000313" key="3">
    <source>
        <dbReference type="EMBL" id="CAB4549910.1"/>
    </source>
</evidence>
<dbReference type="PANTHER" id="PTHR10146">
    <property type="entry name" value="PROLINE SYNTHETASE CO-TRANSCRIBED BACTERIAL HOMOLOG PROTEIN"/>
    <property type="match status" value="1"/>
</dbReference>
<dbReference type="EMBL" id="CAEZSW010000022">
    <property type="protein sequence ID" value="CAB4549910.1"/>
    <property type="molecule type" value="Genomic_DNA"/>
</dbReference>
<protein>
    <submittedName>
        <fullName evidence="3">Unannotated protein</fullName>
    </submittedName>
</protein>
<dbReference type="SUPFAM" id="SSF51419">
    <property type="entry name" value="PLP-binding barrel"/>
    <property type="match status" value="1"/>
</dbReference>
<organism evidence="3">
    <name type="scientific">freshwater metagenome</name>
    <dbReference type="NCBI Taxonomy" id="449393"/>
    <lineage>
        <taxon>unclassified sequences</taxon>
        <taxon>metagenomes</taxon>
        <taxon>ecological metagenomes</taxon>
    </lineage>
</organism>
<dbReference type="GO" id="GO:0030170">
    <property type="term" value="F:pyridoxal phosphate binding"/>
    <property type="evidence" value="ECO:0007669"/>
    <property type="project" value="InterPro"/>
</dbReference>
<keyword evidence="1" id="KW-0663">Pyridoxal phosphate</keyword>
<dbReference type="HAMAP" id="MF_02087">
    <property type="entry name" value="PLP_homeostasis"/>
    <property type="match status" value="1"/>
</dbReference>
<dbReference type="PANTHER" id="PTHR10146:SF14">
    <property type="entry name" value="PYRIDOXAL PHOSPHATE HOMEOSTASIS PROTEIN"/>
    <property type="match status" value="1"/>
</dbReference>
<gene>
    <name evidence="3" type="ORF">UFOPK1508_00335</name>
    <name evidence="4" type="ORF">UFOPK1894_00128</name>
    <name evidence="5" type="ORF">UFOPK2139_00056</name>
</gene>
<dbReference type="EMBL" id="CAEZVA010000005">
    <property type="protein sequence ID" value="CAB4608436.1"/>
    <property type="molecule type" value="Genomic_DNA"/>
</dbReference>
<dbReference type="Gene3D" id="3.20.20.10">
    <property type="entry name" value="Alanine racemase"/>
    <property type="match status" value="1"/>
</dbReference>
<evidence type="ECO:0000256" key="1">
    <source>
        <dbReference type="ARBA" id="ARBA00022898"/>
    </source>
</evidence>
<reference evidence="3" key="1">
    <citation type="submission" date="2020-05" db="EMBL/GenBank/DDBJ databases">
        <authorList>
            <person name="Chiriac C."/>
            <person name="Salcher M."/>
            <person name="Ghai R."/>
            <person name="Kavagutti S V."/>
        </authorList>
    </citation>
    <scope>NUCLEOTIDE SEQUENCE</scope>
</reference>
<sequence>MNRKVEIRNNLESVKERIAVAAQKAQRDLAEITLVVVTKTFEVGDLEILYELGEREFGENRDQEASKKAEQLPDDINWHFQGQIQSNKLKSICKWADFIHSVDQIKYAQIISDQCQTKPKSIFLQVSLDTPVESRGGVDPIKLENLASDISELPGVFIAGLMAVAPVDNEGDQAFKRVQMIHSNFKHRFAQAKFLSAGMSGDFETAVLYGATHLRIGSSILGNR</sequence>